<sequence>MECSIFKEVNNYLKDYSELYNFFNQYKDRILFKDKREIKEKDFLVEAYFSYKENNIILPNEFCNVKKSMIFKYKYYYSLYAFIHELIHAYDYNKLNIFDPKVGELKAVALALVIINNTYISKKVIKQTYNINPLNYVYINALNYLIIGFNSSYNNIKEIFRSINRSTLDDKLNNTKDILYNYLLSKIDTIVIYDIKLHNYERLHEDISKIIKELVENDYNPKDYSSLDRILNKILEYLRAFYRNEAFILIDKIFRYINSYYIGARLGYFLLKISKNQRRYYFYEILNIRSLNELIDIVKEIEINYGFNGKIYISIFADDRRLKELKRKYEKFSLKFGEKFMKGT</sequence>
<proteinExistence type="predicted"/>
<name>A0A915SI92_9ARCH</name>
<keyword evidence="2" id="KW-1185">Reference proteome</keyword>
<gene>
    <name evidence="1" type="ORF">MJ1_0315</name>
</gene>
<dbReference type="KEGG" id="naer:MJ1_0315"/>
<organism evidence="1 2">
    <name type="scientific">Nanobdella aerobiophila</name>
    <dbReference type="NCBI Taxonomy" id="2586965"/>
    <lineage>
        <taxon>Archaea</taxon>
        <taxon>Nanobdellota</taxon>
        <taxon>Nanobdellia</taxon>
        <taxon>Nanobdellales</taxon>
        <taxon>Nanobdellaceae</taxon>
        <taxon>Nanobdella</taxon>
    </lineage>
</organism>
<evidence type="ECO:0000313" key="2">
    <source>
        <dbReference type="Proteomes" id="UP001055553"/>
    </source>
</evidence>
<protein>
    <submittedName>
        <fullName evidence="1">Uncharacterized protein</fullName>
    </submittedName>
</protein>
<evidence type="ECO:0000313" key="1">
    <source>
        <dbReference type="EMBL" id="BBL45482.1"/>
    </source>
</evidence>
<dbReference type="GeneID" id="74568266"/>
<dbReference type="EMBL" id="AP019769">
    <property type="protein sequence ID" value="BBL45482.1"/>
    <property type="molecule type" value="Genomic_DNA"/>
</dbReference>
<accession>A0A915SI92</accession>
<dbReference type="Proteomes" id="UP001055553">
    <property type="component" value="Chromosome"/>
</dbReference>
<reference evidence="2" key="1">
    <citation type="journal article" date="2022" name="Int. J. Syst. Evol. Microbiol.">
        <title>Nanobdella aerobiophila gen. nov., sp. nov., a thermoacidophilic, obligate ectosymbiotic archaeon, and proposal of Nanobdellaceae fam. nov., Nanobdellales ord. nov. and Nanobdellia class. nov.</title>
        <authorList>
            <person name="Kato S."/>
            <person name="Ogasawara A."/>
            <person name="Itoh T."/>
            <person name="Sakai H.D."/>
            <person name="Shimizu M."/>
            <person name="Yuki M."/>
            <person name="Kaneko M."/>
            <person name="Takashina T."/>
            <person name="Ohkuma M."/>
        </authorList>
    </citation>
    <scope>NUCLEOTIDE SEQUENCE [LARGE SCALE GENOMIC DNA]</scope>
    <source>
        <strain evidence="2">MJ1</strain>
    </source>
</reference>
<dbReference type="RefSeq" id="WP_258393512.1">
    <property type="nucleotide sequence ID" value="NZ_AP019769.1"/>
</dbReference>
<dbReference type="AlphaFoldDB" id="A0A915SI92"/>